<dbReference type="CDD" id="cd12183">
    <property type="entry name" value="LDH_like_2"/>
    <property type="match status" value="1"/>
</dbReference>
<dbReference type="KEGG" id="fbl:Fbal_1852"/>
<dbReference type="AlphaFoldDB" id="E1SSM6"/>
<dbReference type="InterPro" id="IPR058205">
    <property type="entry name" value="D-LDH-like"/>
</dbReference>
<dbReference type="HOGENOM" id="CLU_019796_1_1_6"/>
<evidence type="ECO:0000256" key="4">
    <source>
        <dbReference type="RuleBase" id="RU003719"/>
    </source>
</evidence>
<keyword evidence="8" id="KW-1185">Reference proteome</keyword>
<comment type="similarity">
    <text evidence="1 4">Belongs to the D-isomer specific 2-hydroxyacid dehydrogenase family.</text>
</comment>
<dbReference type="PROSITE" id="PS00671">
    <property type="entry name" value="D_2_HYDROXYACID_DH_3"/>
    <property type="match status" value="1"/>
</dbReference>
<sequence>MELKRVAVFSSKPYDKHFLDAANSAGGLQLEYFENRLRQSTMKLTEGYDAVSCFVNDIVDRPVLEQLVANGIRMIALRCAGFNNVDLDAARELGVQVARVPGYSPESVAEHTVAMMLSLNRKLTKAYNRVKEHNFDLDGLLGFNLQKSTVGIIGTGKIGLATMRALSGFGCKILCYDPYPSEQAAALGEYCDLERIYRESDVISLHCPLTEDSYHLVNENSIAQMKDGVMLINTSRGALVNAQHALDGMKQGKIGYLGLDVYELEGDIFFRDLSGKVLHDDVFALLLSYPNVLVTGHQGYFTKEALEEIGQTTIANLQAHFDGRTTGNEL</sequence>
<dbReference type="Proteomes" id="UP000006683">
    <property type="component" value="Chromosome"/>
</dbReference>
<dbReference type="PANTHER" id="PTHR43026">
    <property type="entry name" value="2-HYDROXYACID DEHYDROGENASE HOMOLOG 1-RELATED"/>
    <property type="match status" value="1"/>
</dbReference>
<dbReference type="PROSITE" id="PS00670">
    <property type="entry name" value="D_2_HYDROXYACID_DH_2"/>
    <property type="match status" value="1"/>
</dbReference>
<gene>
    <name evidence="7" type="ordered locus">Fbal_1852</name>
</gene>
<dbReference type="GO" id="GO:0051287">
    <property type="term" value="F:NAD binding"/>
    <property type="evidence" value="ECO:0007669"/>
    <property type="project" value="InterPro"/>
</dbReference>
<dbReference type="Pfam" id="PF00389">
    <property type="entry name" value="2-Hacid_dh"/>
    <property type="match status" value="1"/>
</dbReference>
<dbReference type="Pfam" id="PF02826">
    <property type="entry name" value="2-Hacid_dh_C"/>
    <property type="match status" value="1"/>
</dbReference>
<dbReference type="InterPro" id="IPR006140">
    <property type="entry name" value="D-isomer_DH_NAD-bd"/>
</dbReference>
<dbReference type="GO" id="GO:0008720">
    <property type="term" value="F:D-lactate dehydrogenase (NAD+) activity"/>
    <property type="evidence" value="ECO:0007669"/>
    <property type="project" value="TreeGrafter"/>
</dbReference>
<dbReference type="STRING" id="550540.Fbal_1852"/>
<evidence type="ECO:0000256" key="1">
    <source>
        <dbReference type="ARBA" id="ARBA00005854"/>
    </source>
</evidence>
<keyword evidence="2 4" id="KW-0560">Oxidoreductase</keyword>
<dbReference type="PROSITE" id="PS00065">
    <property type="entry name" value="D_2_HYDROXYACID_DH_1"/>
    <property type="match status" value="1"/>
</dbReference>
<evidence type="ECO:0000259" key="5">
    <source>
        <dbReference type="Pfam" id="PF00389"/>
    </source>
</evidence>
<accession>E1SSM6</accession>
<organism evidence="7 8">
    <name type="scientific">Ferrimonas balearica (strain DSM 9799 / CCM 4581 / KCTC 23876 / PAT)</name>
    <dbReference type="NCBI Taxonomy" id="550540"/>
    <lineage>
        <taxon>Bacteria</taxon>
        <taxon>Pseudomonadati</taxon>
        <taxon>Pseudomonadota</taxon>
        <taxon>Gammaproteobacteria</taxon>
        <taxon>Alteromonadales</taxon>
        <taxon>Ferrimonadaceae</taxon>
        <taxon>Ferrimonas</taxon>
    </lineage>
</organism>
<dbReference type="EMBL" id="CP002209">
    <property type="protein sequence ID" value="ADN76055.1"/>
    <property type="molecule type" value="Genomic_DNA"/>
</dbReference>
<dbReference type="OrthoDB" id="9805416at2"/>
<feature type="domain" description="D-isomer specific 2-hydroxyacid dehydrogenase catalytic" evidence="5">
    <location>
        <begin position="6"/>
        <end position="329"/>
    </location>
</feature>
<dbReference type="InterPro" id="IPR036291">
    <property type="entry name" value="NAD(P)-bd_dom_sf"/>
</dbReference>
<dbReference type="PANTHER" id="PTHR43026:SF1">
    <property type="entry name" value="2-HYDROXYACID DEHYDROGENASE HOMOLOG 1-RELATED"/>
    <property type="match status" value="1"/>
</dbReference>
<dbReference type="GeneID" id="67182057"/>
<dbReference type="RefSeq" id="WP_013345361.1">
    <property type="nucleotide sequence ID" value="NC_014541.1"/>
</dbReference>
<reference evidence="7 8" key="1">
    <citation type="journal article" date="2010" name="Stand. Genomic Sci.">
        <title>Complete genome sequence of Ferrimonas balearica type strain (PAT).</title>
        <authorList>
            <person name="Nolan M."/>
            <person name="Sikorski J."/>
            <person name="Davenport K."/>
            <person name="Lucas S."/>
            <person name="Glavina Del Rio T."/>
            <person name="Tice H."/>
            <person name="Cheng J."/>
            <person name="Goodwin L."/>
            <person name="Pitluck S."/>
            <person name="Liolios K."/>
            <person name="Ivanova N."/>
            <person name="Mavromatis K."/>
            <person name="Ovchinnikova G."/>
            <person name="Pati A."/>
            <person name="Chen A."/>
            <person name="Palaniappan K."/>
            <person name="Land M."/>
            <person name="Hauser L."/>
            <person name="Chang Y."/>
            <person name="Jeffries C."/>
            <person name="Tapia R."/>
            <person name="Brettin T."/>
            <person name="Detter J."/>
            <person name="Han C."/>
            <person name="Yasawong M."/>
            <person name="Rohde M."/>
            <person name="Tindall B."/>
            <person name="Goker M."/>
            <person name="Woyke T."/>
            <person name="Bristow J."/>
            <person name="Eisen J."/>
            <person name="Markowitz V."/>
            <person name="Hugenholtz P."/>
            <person name="Kyrpides N."/>
            <person name="Klenk H."/>
            <person name="Lapidus A."/>
        </authorList>
    </citation>
    <scope>NUCLEOTIDE SEQUENCE [LARGE SCALE GENOMIC DNA]</scope>
    <source>
        <strain evidence="8">DSM 9799 / CCM 4581 / KCTC 23876 / PAT</strain>
    </source>
</reference>
<protein>
    <submittedName>
        <fullName evidence="7">D-isomer specific 2-hydroxyacid dehydrogenase NAD-binding protein</fullName>
    </submittedName>
</protein>
<dbReference type="Gene3D" id="3.40.50.720">
    <property type="entry name" value="NAD(P)-binding Rossmann-like Domain"/>
    <property type="match status" value="2"/>
</dbReference>
<evidence type="ECO:0000313" key="7">
    <source>
        <dbReference type="EMBL" id="ADN76055.1"/>
    </source>
</evidence>
<dbReference type="SUPFAM" id="SSF51735">
    <property type="entry name" value="NAD(P)-binding Rossmann-fold domains"/>
    <property type="match status" value="1"/>
</dbReference>
<evidence type="ECO:0000313" key="8">
    <source>
        <dbReference type="Proteomes" id="UP000006683"/>
    </source>
</evidence>
<evidence type="ECO:0000259" key="6">
    <source>
        <dbReference type="Pfam" id="PF02826"/>
    </source>
</evidence>
<keyword evidence="3" id="KW-0520">NAD</keyword>
<dbReference type="InterPro" id="IPR029752">
    <property type="entry name" value="D-isomer_DH_CS1"/>
</dbReference>
<proteinExistence type="inferred from homology"/>
<dbReference type="InterPro" id="IPR029753">
    <property type="entry name" value="D-isomer_DH_CS"/>
</dbReference>
<dbReference type="SUPFAM" id="SSF52283">
    <property type="entry name" value="Formate/glycerate dehydrogenase catalytic domain-like"/>
    <property type="match status" value="1"/>
</dbReference>
<dbReference type="InterPro" id="IPR006139">
    <property type="entry name" value="D-isomer_2_OHA_DH_cat_dom"/>
</dbReference>
<evidence type="ECO:0000256" key="2">
    <source>
        <dbReference type="ARBA" id="ARBA00023002"/>
    </source>
</evidence>
<name>E1SSM6_FERBD</name>
<dbReference type="eggNOG" id="COG1052">
    <property type="taxonomic scope" value="Bacteria"/>
</dbReference>
<evidence type="ECO:0000256" key="3">
    <source>
        <dbReference type="ARBA" id="ARBA00023027"/>
    </source>
</evidence>
<feature type="domain" description="D-isomer specific 2-hydroxyacid dehydrogenase NAD-binding" evidence="6">
    <location>
        <begin position="113"/>
        <end position="299"/>
    </location>
</feature>